<dbReference type="PRINTS" id="PR00160">
    <property type="entry name" value="GLUTAREDOXIN"/>
</dbReference>
<dbReference type="EMBL" id="LR798243">
    <property type="protein sequence ID" value="CAB5214727.1"/>
    <property type="molecule type" value="Genomic_DNA"/>
</dbReference>
<evidence type="ECO:0000256" key="2">
    <source>
        <dbReference type="ARBA" id="ARBA00023284"/>
    </source>
</evidence>
<name>A0A6J7WK41_9CAUD</name>
<evidence type="ECO:0000256" key="1">
    <source>
        <dbReference type="ARBA" id="ARBA00023157"/>
    </source>
</evidence>
<gene>
    <name evidence="4" type="ORF">UFOVP190_238</name>
</gene>
<dbReference type="Pfam" id="PF00462">
    <property type="entry name" value="Glutaredoxin"/>
    <property type="match status" value="1"/>
</dbReference>
<sequence>MLTVYTKDDCPFCDRAKALLESKGVEYKTINIGIRTEAREFLVDQGLRSVPQIFNGTTLIQGGYQGIASKPEEFWTQFKG</sequence>
<dbReference type="PROSITE" id="PS51354">
    <property type="entry name" value="GLUTAREDOXIN_2"/>
    <property type="match status" value="1"/>
</dbReference>
<dbReference type="InterPro" id="IPR014025">
    <property type="entry name" value="Glutaredoxin_subgr"/>
</dbReference>
<dbReference type="Gene3D" id="3.40.30.10">
    <property type="entry name" value="Glutaredoxin"/>
    <property type="match status" value="1"/>
</dbReference>
<dbReference type="PROSITE" id="PS00195">
    <property type="entry name" value="GLUTAREDOXIN_1"/>
    <property type="match status" value="1"/>
</dbReference>
<dbReference type="InterPro" id="IPR051548">
    <property type="entry name" value="Grx-like_ET"/>
</dbReference>
<dbReference type="PANTHER" id="PTHR34386">
    <property type="entry name" value="GLUTAREDOXIN"/>
    <property type="match status" value="1"/>
</dbReference>
<dbReference type="InterPro" id="IPR036249">
    <property type="entry name" value="Thioredoxin-like_sf"/>
</dbReference>
<dbReference type="PANTHER" id="PTHR34386:SF1">
    <property type="entry name" value="GLUTAREDOXIN-LIKE PROTEIN NRDH"/>
    <property type="match status" value="1"/>
</dbReference>
<keyword evidence="2" id="KW-0676">Redox-active center</keyword>
<dbReference type="SUPFAM" id="SSF52833">
    <property type="entry name" value="Thioredoxin-like"/>
    <property type="match status" value="1"/>
</dbReference>
<protein>
    <submittedName>
        <fullName evidence="4">GrxC Glutaredoxin and related proteins</fullName>
    </submittedName>
</protein>
<keyword evidence="1" id="KW-1015">Disulfide bond</keyword>
<feature type="domain" description="Glutaredoxin" evidence="3">
    <location>
        <begin position="3"/>
        <end position="56"/>
    </location>
</feature>
<dbReference type="InterPro" id="IPR011767">
    <property type="entry name" value="GLR_AS"/>
</dbReference>
<proteinExistence type="predicted"/>
<evidence type="ECO:0000313" key="4">
    <source>
        <dbReference type="EMBL" id="CAB5214727.1"/>
    </source>
</evidence>
<dbReference type="GO" id="GO:0009055">
    <property type="term" value="F:electron transfer activity"/>
    <property type="evidence" value="ECO:0007669"/>
    <property type="project" value="TreeGrafter"/>
</dbReference>
<evidence type="ECO:0000259" key="3">
    <source>
        <dbReference type="Pfam" id="PF00462"/>
    </source>
</evidence>
<accession>A0A6J7WK41</accession>
<reference evidence="4" key="1">
    <citation type="submission" date="2020-05" db="EMBL/GenBank/DDBJ databases">
        <authorList>
            <person name="Chiriac C."/>
            <person name="Salcher M."/>
            <person name="Ghai R."/>
            <person name="Kavagutti S V."/>
        </authorList>
    </citation>
    <scope>NUCLEOTIDE SEQUENCE</scope>
</reference>
<organism evidence="4">
    <name type="scientific">uncultured Caudovirales phage</name>
    <dbReference type="NCBI Taxonomy" id="2100421"/>
    <lineage>
        <taxon>Viruses</taxon>
        <taxon>Duplodnaviria</taxon>
        <taxon>Heunggongvirae</taxon>
        <taxon>Uroviricota</taxon>
        <taxon>Caudoviricetes</taxon>
        <taxon>Peduoviridae</taxon>
        <taxon>Maltschvirus</taxon>
        <taxon>Maltschvirus maltsch</taxon>
    </lineage>
</organism>
<dbReference type="InterPro" id="IPR002109">
    <property type="entry name" value="Glutaredoxin"/>
</dbReference>